<dbReference type="Gene3D" id="3.20.20.370">
    <property type="entry name" value="Glycoside hydrolase/deacetylase"/>
    <property type="match status" value="1"/>
</dbReference>
<evidence type="ECO:0000313" key="4">
    <source>
        <dbReference type="Proteomes" id="UP000325579"/>
    </source>
</evidence>
<dbReference type="GO" id="GO:0016810">
    <property type="term" value="F:hydrolase activity, acting on carbon-nitrogen (but not peptide) bonds"/>
    <property type="evidence" value="ECO:0007669"/>
    <property type="project" value="InterPro"/>
</dbReference>
<dbReference type="InterPro" id="IPR011330">
    <property type="entry name" value="Glyco_hydro/deAcase_b/a-brl"/>
</dbReference>
<dbReference type="PRINTS" id="PR00081">
    <property type="entry name" value="GDHRDH"/>
</dbReference>
<dbReference type="Pfam" id="PF01522">
    <property type="entry name" value="Polysacc_deac_1"/>
    <property type="match status" value="1"/>
</dbReference>
<dbReference type="Pfam" id="PF13561">
    <property type="entry name" value="adh_short_C2"/>
    <property type="match status" value="1"/>
</dbReference>
<dbReference type="SUPFAM" id="SSF88713">
    <property type="entry name" value="Glycoside hydrolase/deacetylase"/>
    <property type="match status" value="1"/>
</dbReference>
<dbReference type="SUPFAM" id="SSF51735">
    <property type="entry name" value="NAD(P)-binding Rossmann-fold domains"/>
    <property type="match status" value="1"/>
</dbReference>
<dbReference type="RefSeq" id="XP_031940077.1">
    <property type="nucleotide sequence ID" value="XM_032089769.1"/>
</dbReference>
<dbReference type="Gene3D" id="3.40.50.720">
    <property type="entry name" value="NAD(P)-binding Rossmann-like Domain"/>
    <property type="match status" value="1"/>
</dbReference>
<dbReference type="PANTHER" id="PTHR47561">
    <property type="entry name" value="POLYSACCHARIDE DEACETYLASE FAMILY PROTEIN (AFU_ORTHOLOGUE AFUA_6G05030)"/>
    <property type="match status" value="1"/>
</dbReference>
<dbReference type="AlphaFoldDB" id="A0A5N7DAI0"/>
<dbReference type="InterPro" id="IPR002509">
    <property type="entry name" value="NODB_dom"/>
</dbReference>
<keyword evidence="1" id="KW-0521">NADP</keyword>
<protein>
    <recommendedName>
        <fullName evidence="2">NodB homology domain-containing protein</fullName>
    </recommendedName>
</protein>
<organism evidence="3 4">
    <name type="scientific">Aspergillus pseudonomiae</name>
    <dbReference type="NCBI Taxonomy" id="1506151"/>
    <lineage>
        <taxon>Eukaryota</taxon>
        <taxon>Fungi</taxon>
        <taxon>Dikarya</taxon>
        <taxon>Ascomycota</taxon>
        <taxon>Pezizomycotina</taxon>
        <taxon>Eurotiomycetes</taxon>
        <taxon>Eurotiomycetidae</taxon>
        <taxon>Eurotiales</taxon>
        <taxon>Aspergillaceae</taxon>
        <taxon>Aspergillus</taxon>
        <taxon>Aspergillus subgen. Circumdati</taxon>
    </lineage>
</organism>
<dbReference type="GO" id="GO:0005975">
    <property type="term" value="P:carbohydrate metabolic process"/>
    <property type="evidence" value="ECO:0007669"/>
    <property type="project" value="InterPro"/>
</dbReference>
<name>A0A5N7DAI0_9EURO</name>
<evidence type="ECO:0000259" key="2">
    <source>
        <dbReference type="PROSITE" id="PS51677"/>
    </source>
</evidence>
<dbReference type="CDD" id="cd10938">
    <property type="entry name" value="CE4_HpPgdA_like"/>
    <property type="match status" value="1"/>
</dbReference>
<dbReference type="PANTHER" id="PTHR47561:SF2">
    <property type="entry name" value="HYPOTHETICAL POLYSACCHARIDE DEACETYLASE (EUROFUNG)"/>
    <property type="match status" value="1"/>
</dbReference>
<dbReference type="OrthoDB" id="504708at2759"/>
<dbReference type="CDD" id="cd05233">
    <property type="entry name" value="SDR_c"/>
    <property type="match status" value="1"/>
</dbReference>
<dbReference type="Proteomes" id="UP000325579">
    <property type="component" value="Unassembled WGS sequence"/>
</dbReference>
<dbReference type="GeneID" id="43674460"/>
<dbReference type="InterPro" id="IPR037950">
    <property type="entry name" value="PgdA-like"/>
</dbReference>
<dbReference type="GO" id="GO:0016491">
    <property type="term" value="F:oxidoreductase activity"/>
    <property type="evidence" value="ECO:0007669"/>
    <property type="project" value="UniProtKB-ARBA"/>
</dbReference>
<dbReference type="PROSITE" id="PS51677">
    <property type="entry name" value="NODB"/>
    <property type="match status" value="1"/>
</dbReference>
<evidence type="ECO:0000256" key="1">
    <source>
        <dbReference type="ARBA" id="ARBA00022857"/>
    </source>
</evidence>
<dbReference type="InterPro" id="IPR002347">
    <property type="entry name" value="SDR_fam"/>
</dbReference>
<dbReference type="FunFam" id="3.40.50.720:FF:000084">
    <property type="entry name" value="Short-chain dehydrogenase reductase"/>
    <property type="match status" value="1"/>
</dbReference>
<feature type="domain" description="NodB homology" evidence="2">
    <location>
        <begin position="392"/>
        <end position="647"/>
    </location>
</feature>
<gene>
    <name evidence="3" type="ORF">BDV37DRAFT_295022</name>
</gene>
<dbReference type="EMBL" id="ML736784">
    <property type="protein sequence ID" value="KAE8402758.1"/>
    <property type="molecule type" value="Genomic_DNA"/>
</dbReference>
<dbReference type="InterPro" id="IPR036291">
    <property type="entry name" value="NAD(P)-bd_dom_sf"/>
</dbReference>
<reference evidence="3 4" key="1">
    <citation type="submission" date="2019-04" db="EMBL/GenBank/DDBJ databases">
        <authorList>
            <consortium name="DOE Joint Genome Institute"/>
            <person name="Mondo S."/>
            <person name="Kjaerbolling I."/>
            <person name="Vesth T."/>
            <person name="Frisvad J.C."/>
            <person name="Nybo J.L."/>
            <person name="Theobald S."/>
            <person name="Kildgaard S."/>
            <person name="Isbrandt T."/>
            <person name="Kuo A."/>
            <person name="Sato A."/>
            <person name="Lyhne E.K."/>
            <person name="Kogle M.E."/>
            <person name="Wiebenga A."/>
            <person name="Kun R.S."/>
            <person name="Lubbers R.J."/>
            <person name="Makela M.R."/>
            <person name="Barry K."/>
            <person name="Chovatia M."/>
            <person name="Clum A."/>
            <person name="Daum C."/>
            <person name="Haridas S."/>
            <person name="He G."/>
            <person name="LaButti K."/>
            <person name="Lipzen A."/>
            <person name="Riley R."/>
            <person name="Salamov A."/>
            <person name="Simmons B.A."/>
            <person name="Magnuson J.K."/>
            <person name="Henrissat B."/>
            <person name="Mortensen U.H."/>
            <person name="Larsen T.O."/>
            <person name="Devries R.P."/>
            <person name="Grigoriev I.V."/>
            <person name="Machida M."/>
            <person name="Baker S.E."/>
            <person name="Andersen M.R."/>
            <person name="Cantor M.N."/>
            <person name="Hua S.X."/>
        </authorList>
    </citation>
    <scope>NUCLEOTIDE SEQUENCE [LARGE SCALE GENOMIC DNA]</scope>
    <source>
        <strain evidence="3 4">CBS 119388</strain>
    </source>
</reference>
<sequence length="670" mass="74936">MTVPDLARLVYNQLTRQLVNLSISVDTWYTLSKSIPVISFEPTIEPWSINISRCRLNGMSVQPLAYPAFLGLESLHVFITGAAGGIGKQAVREFLDQGCKVTALDIQALEVSDIQGEPYSRLHVLKGDITDEESVQSNIAQASKRFGPINILIANAGITDESKDYPIWELPVETWDQTYLVNVRGTFLTIKHFLRAARASQQTLGKELDNLAIVVTGSETGTFGQEGHAEYASGKSALQYGLIRSVKNEIVRLNSKARINAVAPGWVDTPLIEGRLDDPKEMWAEAQATVPLKKIARPEDVARTMAFLASHRAAGHISGQCLSVDGGMEGRLIWKENEAVKKTEDQVAHPKSSIVQSIPRVVSKPKRNKIRIAISIDLDAVSGWLGTGQHPDNILADYSSGFFAAKVGVPRLLRMLKKLDLADRCTWFIPGHSAESFPEEVQQVVESGCEIGLHGYAHEGAYQLTVEQERDVLTRCIDIATKLTGKKPVGYRAPLYQLRESTLDLLEEYGFEYDASLTDHDCHPFFAPKRPPLQPINFSLPASTWMHPIPPTTEDRRPLVCVPCNWYMEDMTPMQYLPHTHNSHGYTDVRVVENLWRDRFLWIRENEDEPIFPVLMHPDTSGMAHVIGMLERLLTWLKGWGDEVEFCQTGEIASWFKIKELERSGNSSVV</sequence>
<proteinExistence type="predicted"/>
<accession>A0A5N7DAI0</accession>
<evidence type="ECO:0000313" key="3">
    <source>
        <dbReference type="EMBL" id="KAE8402758.1"/>
    </source>
</evidence>
<keyword evidence="4" id="KW-1185">Reference proteome</keyword>